<accession>A0ABC9VK55</accession>
<reference evidence="3" key="2">
    <citation type="submission" date="2024-01" db="EMBL/GenBank/DDBJ databases">
        <title>Draft genome sequence of Lactobacillus amylovorus strain TKL145.</title>
        <authorList>
            <person name="Tohno M."/>
            <person name="Tanizawa Y."/>
        </authorList>
    </citation>
    <scope>NUCLEOTIDE SEQUENCE [LARGE SCALE GENOMIC DNA]</scope>
    <source>
        <strain evidence="3">TKL145</strain>
    </source>
</reference>
<dbReference type="RefSeq" id="WP_353302361.1">
    <property type="nucleotide sequence ID" value="NZ_BAAAAK010000001.1"/>
</dbReference>
<dbReference type="EMBL" id="BAAAAK010000001">
    <property type="protein sequence ID" value="GAA0041733.1"/>
    <property type="molecule type" value="Genomic_DNA"/>
</dbReference>
<evidence type="ECO:0000313" key="3">
    <source>
        <dbReference type="Proteomes" id="UP001437574"/>
    </source>
</evidence>
<name>A0ABC9VK55_LACAM</name>
<dbReference type="NCBIfam" id="TIGR01555">
    <property type="entry name" value="phge_rel_HI1409"/>
    <property type="match status" value="1"/>
</dbReference>
<gene>
    <name evidence="2" type="ORF">LATKL145_01430</name>
</gene>
<dbReference type="InterPro" id="IPR006445">
    <property type="entry name" value="Phage-assoc_HI1409"/>
</dbReference>
<feature type="domain" description="Anti-CBASS protein Acb1-like N-terminal" evidence="1">
    <location>
        <begin position="46"/>
        <end position="406"/>
    </location>
</feature>
<dbReference type="Proteomes" id="UP001437574">
    <property type="component" value="Unassembled WGS sequence"/>
</dbReference>
<proteinExistence type="predicted"/>
<evidence type="ECO:0000313" key="2">
    <source>
        <dbReference type="EMBL" id="GAA0041733.1"/>
    </source>
</evidence>
<comment type="caution">
    <text evidence="2">The sequence shown here is derived from an EMBL/GenBank/DDBJ whole genome shotgun (WGS) entry which is preliminary data.</text>
</comment>
<reference evidence="2 3" key="1">
    <citation type="journal article" date="2024" name="Int. J. Syst. Evol. Microbiol.">
        <title>Proposal of Lactobacillus amylovorus subsp. animalis subsp. nov. and an emended description of Lactobacillus amylovorus.</title>
        <authorList>
            <person name="Yamane K."/>
            <person name="Tanizawa Y."/>
            <person name="Kobayashi H."/>
            <person name="Kamizono T."/>
            <person name="Kojima Y."/>
            <person name="Takagi H."/>
            <person name="Tohno M."/>
        </authorList>
    </citation>
    <scope>NUCLEOTIDE SEQUENCE [LARGE SCALE GENOMIC DNA]</scope>
    <source>
        <strain evidence="2 3">TKL145</strain>
    </source>
</reference>
<dbReference type="InterPro" id="IPR024459">
    <property type="entry name" value="Acb1-like_N"/>
</dbReference>
<evidence type="ECO:0000259" key="1">
    <source>
        <dbReference type="Pfam" id="PF06381"/>
    </source>
</evidence>
<protein>
    <submittedName>
        <fullName evidence="2">DUF1073 domain-containing protein</fullName>
    </submittedName>
</protein>
<organism evidence="2 3">
    <name type="scientific">Lactobacillus amylovorus subsp. animalium</name>
    <dbReference type="NCBI Taxonomy" id="3378536"/>
    <lineage>
        <taxon>Bacteria</taxon>
        <taxon>Bacillati</taxon>
        <taxon>Bacillota</taxon>
        <taxon>Bacilli</taxon>
        <taxon>Lactobacillales</taxon>
        <taxon>Lactobacillaceae</taxon>
        <taxon>Lactobacillus</taxon>
    </lineage>
</organism>
<sequence length="470" mass="52769">MGLFNRSKPKQAIRFDFMDDGNDRRHQKLKDVGSPYVEGEQDYSRINQIFHTNGIAHKITVKPAEDATRNGYRLVIPDDGQKQAVYQKKLDSLMMQTVQRDELIYQRRDGDAYLTYGVLEKDVTDSSEPLDPKNIKDVTFVHAFGQANVMKAYTNDNPIDPNYGKEDTLVVRQTNAGSKINDQGVPVPQPVNNKTIQIDKSRYSHISLDKYEGDLTGTSIISSCWDQLLVLDNALEAAGKILREYEIKAFKSDAYFQLSKGLRQKFREKLEYGMDNESVLMLGSQEDIQKITSSLGGIDSLLTFAWQDLASACNIPKSVLTGEQAGTLSGATQDVANYYDGVKAMQEELLKPQLEQLVRLLFYADNVGDGYEDPDSIDWHIEFKPLWSPDDKTQSETTLNYANAVNTLYTAGIFNLDQALGFLSGQGNNQIQAMQNIQADSADDFTPEEIENYESALKKVTHSGSKKNKD</sequence>
<dbReference type="AlphaFoldDB" id="A0ABC9VK55"/>
<dbReference type="Pfam" id="PF06381">
    <property type="entry name" value="Phage_portal_3"/>
    <property type="match status" value="1"/>
</dbReference>